<dbReference type="EMBL" id="FMWK01000004">
    <property type="protein sequence ID" value="SCZ78004.1"/>
    <property type="molecule type" value="Genomic_DNA"/>
</dbReference>
<proteinExistence type="predicted"/>
<evidence type="ECO:0000313" key="1">
    <source>
        <dbReference type="EMBL" id="SCZ78004.1"/>
    </source>
</evidence>
<accession>A0A1G5RV59</accession>
<protein>
    <submittedName>
        <fullName evidence="1">Uncharacterized protein</fullName>
    </submittedName>
</protein>
<dbReference type="AlphaFoldDB" id="A0A1G5RV59"/>
<evidence type="ECO:0000313" key="2">
    <source>
        <dbReference type="Proteomes" id="UP000199428"/>
    </source>
</evidence>
<sequence length="155" mass="17711">MGKKEDIEKFEKEFLERKPNRCSKCKGRLKYIGGGYYECYDCGHQEIDDFGRIKDYIDEYGAAPAVVISDNTGVPIELVNGMLREGRLEIPEGSSVYIKCETCGCSIRYGRYCPDCIRNRTNSLKGVFFNPDVGEKPQHEVKTQDGRMHFLGFDK</sequence>
<gene>
    <name evidence="1" type="ORF">SAMN02910350_01050</name>
</gene>
<dbReference type="RefSeq" id="WP_051194742.1">
    <property type="nucleotide sequence ID" value="NZ_FMWK01000004.1"/>
</dbReference>
<organism evidence="1 2">
    <name type="scientific">Pseudobutyrivibrio xylanivorans</name>
    <dbReference type="NCBI Taxonomy" id="185007"/>
    <lineage>
        <taxon>Bacteria</taxon>
        <taxon>Bacillati</taxon>
        <taxon>Bacillota</taxon>
        <taxon>Clostridia</taxon>
        <taxon>Lachnospirales</taxon>
        <taxon>Lachnospiraceae</taxon>
        <taxon>Pseudobutyrivibrio</taxon>
    </lineage>
</organism>
<name>A0A1G5RV59_PSEXY</name>
<dbReference type="Proteomes" id="UP000199428">
    <property type="component" value="Unassembled WGS sequence"/>
</dbReference>
<reference evidence="1 2" key="1">
    <citation type="submission" date="2016-10" db="EMBL/GenBank/DDBJ databases">
        <authorList>
            <person name="de Groot N.N."/>
        </authorList>
    </citation>
    <scope>NUCLEOTIDE SEQUENCE [LARGE SCALE GENOMIC DNA]</scope>
    <source>
        <strain evidence="1 2">DSM 10317</strain>
    </source>
</reference>